<accession>A0A1W2FAG3</accession>
<organism evidence="2 3">
    <name type="scientific">Kibdelosporangium aridum</name>
    <dbReference type="NCBI Taxonomy" id="2030"/>
    <lineage>
        <taxon>Bacteria</taxon>
        <taxon>Bacillati</taxon>
        <taxon>Actinomycetota</taxon>
        <taxon>Actinomycetes</taxon>
        <taxon>Pseudonocardiales</taxon>
        <taxon>Pseudonocardiaceae</taxon>
        <taxon>Kibdelosporangium</taxon>
    </lineage>
</organism>
<evidence type="ECO:0000256" key="1">
    <source>
        <dbReference type="SAM" id="SignalP"/>
    </source>
</evidence>
<feature type="signal peptide" evidence="1">
    <location>
        <begin position="1"/>
        <end position="22"/>
    </location>
</feature>
<sequence>MRISALTAAVAGLTMIAAPAMAGQATTAAPDKCGNHAEPVPGGQQYERKYFWGNCENTGVKINVWFKAYSGAFDRFDRQVCAPAQTDTQIGHTINYLVTAYYVKDTAGTC</sequence>
<dbReference type="RefSeq" id="WP_084430169.1">
    <property type="nucleotide sequence ID" value="NZ_FWXV01000005.1"/>
</dbReference>
<evidence type="ECO:0000313" key="2">
    <source>
        <dbReference type="EMBL" id="SMD18937.1"/>
    </source>
</evidence>
<feature type="chain" id="PRO_5012190501" evidence="1">
    <location>
        <begin position="23"/>
        <end position="110"/>
    </location>
</feature>
<name>A0A1W2FAG3_KIBAR</name>
<reference evidence="2 3" key="1">
    <citation type="submission" date="2017-04" db="EMBL/GenBank/DDBJ databases">
        <authorList>
            <person name="Afonso C.L."/>
            <person name="Miller P.J."/>
            <person name="Scott M.A."/>
            <person name="Spackman E."/>
            <person name="Goraichik I."/>
            <person name="Dimitrov K.M."/>
            <person name="Suarez D.L."/>
            <person name="Swayne D.E."/>
        </authorList>
    </citation>
    <scope>NUCLEOTIDE SEQUENCE [LARGE SCALE GENOMIC DNA]</scope>
    <source>
        <strain evidence="2 3">DSM 43828</strain>
    </source>
</reference>
<gene>
    <name evidence="2" type="ORF">SAMN05661093_05974</name>
</gene>
<keyword evidence="3" id="KW-1185">Reference proteome</keyword>
<dbReference type="Proteomes" id="UP000192674">
    <property type="component" value="Unassembled WGS sequence"/>
</dbReference>
<keyword evidence="1" id="KW-0732">Signal</keyword>
<dbReference type="EMBL" id="FWXV01000005">
    <property type="protein sequence ID" value="SMD18937.1"/>
    <property type="molecule type" value="Genomic_DNA"/>
</dbReference>
<proteinExistence type="predicted"/>
<dbReference type="AlphaFoldDB" id="A0A1W2FAG3"/>
<protein>
    <submittedName>
        <fullName evidence="2">Uncharacterized protein</fullName>
    </submittedName>
</protein>
<evidence type="ECO:0000313" key="3">
    <source>
        <dbReference type="Proteomes" id="UP000192674"/>
    </source>
</evidence>